<dbReference type="OMA" id="CISDYQG"/>
<evidence type="ECO:0000256" key="2">
    <source>
        <dbReference type="SAM" id="SignalP"/>
    </source>
</evidence>
<evidence type="ECO:0000313" key="3">
    <source>
        <dbReference type="Proteomes" id="UP000221080"/>
    </source>
</evidence>
<dbReference type="GeneID" id="124628575"/>
<keyword evidence="3" id="KW-1185">Reference proteome</keyword>
<feature type="chain" id="PRO_5037884744" evidence="2">
    <location>
        <begin position="23"/>
        <end position="104"/>
    </location>
</feature>
<gene>
    <name evidence="4" type="primary">LOC124628575</name>
</gene>
<sequence length="104" mass="11707">MAATFTVLGFIMIAAMVHTCTGSPLLQSAHEAQEVSEPREIGGTQVQRGARSRDMRTERFAPLPEDQQRFTSKQLLQALSEMIQRDDCISDYQGWVDFGRRSTD</sequence>
<proteinExistence type="predicted"/>
<dbReference type="AlphaFoldDB" id="A0A979F2F8"/>
<evidence type="ECO:0000256" key="1">
    <source>
        <dbReference type="SAM" id="MobiDB-lite"/>
    </source>
</evidence>
<protein>
    <submittedName>
        <fullName evidence="4">Uncharacterized protein LOC124628575 isoform X2</fullName>
    </submittedName>
</protein>
<reference evidence="4" key="2">
    <citation type="submission" date="2025-08" db="UniProtKB">
        <authorList>
            <consortium name="RefSeq"/>
        </authorList>
    </citation>
    <scope>IDENTIFICATION</scope>
    <source>
        <tissue evidence="4">Blood</tissue>
    </source>
</reference>
<evidence type="ECO:0000313" key="4">
    <source>
        <dbReference type="RefSeq" id="XP_047014157.1"/>
    </source>
</evidence>
<reference evidence="3" key="1">
    <citation type="journal article" date="2016" name="Nat. Commun.">
        <title>The channel catfish genome sequence provides insights into the evolution of scale formation in teleosts.</title>
        <authorList>
            <person name="Liu Z."/>
            <person name="Liu S."/>
            <person name="Yao J."/>
            <person name="Bao L."/>
            <person name="Zhang J."/>
            <person name="Li Y."/>
            <person name="Jiang C."/>
            <person name="Sun L."/>
            <person name="Wang R."/>
            <person name="Zhang Y."/>
            <person name="Zhou T."/>
            <person name="Zeng Q."/>
            <person name="Fu Q."/>
            <person name="Gao S."/>
            <person name="Li N."/>
            <person name="Koren S."/>
            <person name="Jiang Y."/>
            <person name="Zimin A."/>
            <person name="Xu P."/>
            <person name="Phillippy A.M."/>
            <person name="Geng X."/>
            <person name="Song L."/>
            <person name="Sun F."/>
            <person name="Li C."/>
            <person name="Wang X."/>
            <person name="Chen A."/>
            <person name="Jin Y."/>
            <person name="Yuan Z."/>
            <person name="Yang Y."/>
            <person name="Tan S."/>
            <person name="Peatman E."/>
            <person name="Lu J."/>
            <person name="Qin Z."/>
            <person name="Dunham R."/>
            <person name="Li Z."/>
            <person name="Sonstegard T."/>
            <person name="Feng J."/>
            <person name="Danzmann R.G."/>
            <person name="Schroeder S."/>
            <person name="Scheffler B."/>
            <person name="Duke M.V."/>
            <person name="Ballard L."/>
            <person name="Kucuktas H."/>
            <person name="Kaltenboeck L."/>
            <person name="Liu H."/>
            <person name="Armbruster J."/>
            <person name="Xie Y."/>
            <person name="Kirby M.L."/>
            <person name="Tian Y."/>
            <person name="Flanagan M.E."/>
            <person name="Mu W."/>
            <person name="Waldbieser G.C."/>
        </authorList>
    </citation>
    <scope>NUCLEOTIDE SEQUENCE [LARGE SCALE GENOMIC DNA]</scope>
    <source>
        <strain evidence="3">SDA103</strain>
    </source>
</reference>
<dbReference type="RefSeq" id="XP_047014157.1">
    <property type="nucleotide sequence ID" value="XM_047158201.2"/>
</dbReference>
<name>A0A979F2F8_ICTPU</name>
<organism evidence="3 4">
    <name type="scientific">Ictalurus punctatus</name>
    <name type="common">Channel catfish</name>
    <name type="synonym">Silurus punctatus</name>
    <dbReference type="NCBI Taxonomy" id="7998"/>
    <lineage>
        <taxon>Eukaryota</taxon>
        <taxon>Metazoa</taxon>
        <taxon>Chordata</taxon>
        <taxon>Craniata</taxon>
        <taxon>Vertebrata</taxon>
        <taxon>Euteleostomi</taxon>
        <taxon>Actinopterygii</taxon>
        <taxon>Neopterygii</taxon>
        <taxon>Teleostei</taxon>
        <taxon>Ostariophysi</taxon>
        <taxon>Siluriformes</taxon>
        <taxon>Ictaluridae</taxon>
        <taxon>Ictalurus</taxon>
    </lineage>
</organism>
<accession>A0A979F2F8</accession>
<feature type="signal peptide" evidence="2">
    <location>
        <begin position="1"/>
        <end position="22"/>
    </location>
</feature>
<feature type="compositionally biased region" description="Basic and acidic residues" evidence="1">
    <location>
        <begin position="31"/>
        <end position="40"/>
    </location>
</feature>
<keyword evidence="2" id="KW-0732">Signal</keyword>
<dbReference type="Proteomes" id="UP000221080">
    <property type="component" value="Chromosome 10"/>
</dbReference>
<feature type="region of interest" description="Disordered" evidence="1">
    <location>
        <begin position="29"/>
        <end position="66"/>
    </location>
</feature>